<keyword evidence="6 9" id="KW-1133">Transmembrane helix</keyword>
<keyword evidence="7 9" id="KW-0472">Membrane</keyword>
<evidence type="ECO:0000259" key="10">
    <source>
        <dbReference type="Pfam" id="PF00361"/>
    </source>
</evidence>
<feature type="transmembrane region" description="Helical" evidence="9">
    <location>
        <begin position="360"/>
        <end position="381"/>
    </location>
</feature>
<evidence type="ECO:0000256" key="5">
    <source>
        <dbReference type="ARBA" id="ARBA00022692"/>
    </source>
</evidence>
<dbReference type="NCBIfam" id="NF009306">
    <property type="entry name" value="PRK12663.1"/>
    <property type="match status" value="1"/>
</dbReference>
<feature type="transmembrane region" description="Helical" evidence="9">
    <location>
        <begin position="240"/>
        <end position="263"/>
    </location>
</feature>
<accession>A0ABV8URJ5</accession>
<sequence>MSNSLAFFMALPILVGVTLIFYREHPKLQAWVSIGALSGLFGLGVYLLQYVQSHTIIRLDFGGWEPPFGILFVADTLALLLSLTTLFVTIICLLYLALSPREKMTNYYFYPLVLFLNAGIIGSYMTGDIFNLFVCFEVMLLSSYVLITLGGNRFQLREAIKYVAINIVSSWFFLIGIAYLYGSLGTLNMAHIAERVAEAGPTPLLTVVSLVFLIVFSLKAGLLLYFWLPGSYSSTPTVTSALFGALLTKVGVYALFRMFTLIFNDGEMIPMILSVMAALTLIGGSLGAVAYTDIRKIAAYQVVIAVGFMLAGLAIGNELAIEGTIYYILHDMFAKALLFLLIGTMIYVTNKVHIHEMSGLLKNYPVLGWSFFIVILSLAGIPPFSGFLGKVLVIEGAIANGSYVLMVLALFSGLAVLYSLLRIFSQCFWGETIISADEQRPLPAMRLAPIVMLSAITLLLGLGSEMLAPYIQAAATLLDPSIYIKAVLGNGS</sequence>
<keyword evidence="4" id="KW-1003">Cell membrane</keyword>
<dbReference type="Pfam" id="PF00361">
    <property type="entry name" value="Proton_antipo_M"/>
    <property type="match status" value="1"/>
</dbReference>
<dbReference type="PRINTS" id="PR01437">
    <property type="entry name" value="NUOXDRDTASE4"/>
</dbReference>
<feature type="transmembrane region" description="Helical" evidence="9">
    <location>
        <begin position="162"/>
        <end position="184"/>
    </location>
</feature>
<feature type="transmembrane region" description="Helical" evidence="9">
    <location>
        <begin position="30"/>
        <end position="48"/>
    </location>
</feature>
<dbReference type="Proteomes" id="UP001595733">
    <property type="component" value="Unassembled WGS sequence"/>
</dbReference>
<feature type="domain" description="NADH:quinone oxidoreductase/Mrp antiporter transmembrane" evidence="10">
    <location>
        <begin position="128"/>
        <end position="412"/>
    </location>
</feature>
<dbReference type="PANTHER" id="PTHR42703:SF1">
    <property type="entry name" value="NA(+)_H(+) ANTIPORTER SUBUNIT D1"/>
    <property type="match status" value="1"/>
</dbReference>
<dbReference type="PANTHER" id="PTHR42703">
    <property type="entry name" value="NADH DEHYDROGENASE"/>
    <property type="match status" value="1"/>
</dbReference>
<comment type="subcellular location">
    <subcellularLocation>
        <location evidence="1">Cell membrane</location>
        <topology evidence="1">Multi-pass membrane protein</topology>
    </subcellularLocation>
    <subcellularLocation>
        <location evidence="8">Membrane</location>
        <topology evidence="8">Multi-pass membrane protein</topology>
    </subcellularLocation>
</comment>
<feature type="transmembrane region" description="Helical" evidence="9">
    <location>
        <begin position="130"/>
        <end position="150"/>
    </location>
</feature>
<dbReference type="InterPro" id="IPR003918">
    <property type="entry name" value="NADH_UbQ_OxRdtase"/>
</dbReference>
<reference evidence="12" key="1">
    <citation type="journal article" date="2019" name="Int. J. Syst. Evol. Microbiol.">
        <title>The Global Catalogue of Microorganisms (GCM) 10K type strain sequencing project: providing services to taxonomists for standard genome sequencing and annotation.</title>
        <authorList>
            <consortium name="The Broad Institute Genomics Platform"/>
            <consortium name="The Broad Institute Genome Sequencing Center for Infectious Disease"/>
            <person name="Wu L."/>
            <person name="Ma J."/>
        </authorList>
    </citation>
    <scope>NUCLEOTIDE SEQUENCE [LARGE SCALE GENOMIC DNA]</scope>
    <source>
        <strain evidence="12">CCUG 50353</strain>
    </source>
</reference>
<evidence type="ECO:0000313" key="12">
    <source>
        <dbReference type="Proteomes" id="UP001595733"/>
    </source>
</evidence>
<evidence type="ECO:0000256" key="7">
    <source>
        <dbReference type="ARBA" id="ARBA00023136"/>
    </source>
</evidence>
<feature type="transmembrane region" description="Helical" evidence="9">
    <location>
        <begin position="442"/>
        <end position="462"/>
    </location>
</feature>
<feature type="transmembrane region" description="Helical" evidence="9">
    <location>
        <begin position="6"/>
        <end position="23"/>
    </location>
</feature>
<feature type="transmembrane region" description="Helical" evidence="9">
    <location>
        <begin position="204"/>
        <end position="228"/>
    </location>
</feature>
<keyword evidence="3" id="KW-0050">Antiport</keyword>
<evidence type="ECO:0000256" key="4">
    <source>
        <dbReference type="ARBA" id="ARBA00022475"/>
    </source>
</evidence>
<gene>
    <name evidence="11" type="ORF">ACFO0S_02395</name>
</gene>
<evidence type="ECO:0000256" key="6">
    <source>
        <dbReference type="ARBA" id="ARBA00022989"/>
    </source>
</evidence>
<feature type="transmembrane region" description="Helical" evidence="9">
    <location>
        <begin position="401"/>
        <end position="421"/>
    </location>
</feature>
<feature type="transmembrane region" description="Helical" evidence="9">
    <location>
        <begin position="107"/>
        <end position="124"/>
    </location>
</feature>
<organism evidence="11 12">
    <name type="scientific">Chryseomicrobium palamuruense</name>
    <dbReference type="NCBI Taxonomy" id="682973"/>
    <lineage>
        <taxon>Bacteria</taxon>
        <taxon>Bacillati</taxon>
        <taxon>Bacillota</taxon>
        <taxon>Bacilli</taxon>
        <taxon>Bacillales</taxon>
        <taxon>Caryophanaceae</taxon>
        <taxon>Chryseomicrobium</taxon>
    </lineage>
</organism>
<protein>
    <submittedName>
        <fullName evidence="11">Na+/H+ antiporter subunit D</fullName>
    </submittedName>
</protein>
<evidence type="ECO:0000256" key="8">
    <source>
        <dbReference type="RuleBase" id="RU000320"/>
    </source>
</evidence>
<evidence type="ECO:0000256" key="9">
    <source>
        <dbReference type="SAM" id="Phobius"/>
    </source>
</evidence>
<dbReference type="InterPro" id="IPR050586">
    <property type="entry name" value="CPA3_Na-H_Antiporter_D"/>
</dbReference>
<keyword evidence="12" id="KW-1185">Reference proteome</keyword>
<feature type="transmembrane region" description="Helical" evidence="9">
    <location>
        <begin position="297"/>
        <end position="315"/>
    </location>
</feature>
<keyword evidence="3" id="KW-0813">Transport</keyword>
<feature type="transmembrane region" description="Helical" evidence="9">
    <location>
        <begin position="327"/>
        <end position="348"/>
    </location>
</feature>
<evidence type="ECO:0000256" key="1">
    <source>
        <dbReference type="ARBA" id="ARBA00004651"/>
    </source>
</evidence>
<evidence type="ECO:0000256" key="3">
    <source>
        <dbReference type="ARBA" id="ARBA00022449"/>
    </source>
</evidence>
<dbReference type="RefSeq" id="WP_378139780.1">
    <property type="nucleotide sequence ID" value="NZ_JBHSEF010000009.1"/>
</dbReference>
<evidence type="ECO:0000256" key="2">
    <source>
        <dbReference type="ARBA" id="ARBA00005346"/>
    </source>
</evidence>
<comment type="caution">
    <text evidence="11">The sequence shown here is derived from an EMBL/GenBank/DDBJ whole genome shotgun (WGS) entry which is preliminary data.</text>
</comment>
<feature type="transmembrane region" description="Helical" evidence="9">
    <location>
        <begin position="68"/>
        <end position="95"/>
    </location>
</feature>
<dbReference type="InterPro" id="IPR001750">
    <property type="entry name" value="ND/Mrp_TM"/>
</dbReference>
<dbReference type="EMBL" id="JBHSEF010000009">
    <property type="protein sequence ID" value="MFC4353916.1"/>
    <property type="molecule type" value="Genomic_DNA"/>
</dbReference>
<feature type="transmembrane region" description="Helical" evidence="9">
    <location>
        <begin position="269"/>
        <end position="290"/>
    </location>
</feature>
<name>A0ABV8URJ5_9BACL</name>
<comment type="similarity">
    <text evidence="2">Belongs to the CPA3 antiporters (TC 2.A.63) subunit D family.</text>
</comment>
<proteinExistence type="inferred from homology"/>
<evidence type="ECO:0000313" key="11">
    <source>
        <dbReference type="EMBL" id="MFC4353916.1"/>
    </source>
</evidence>
<keyword evidence="5 8" id="KW-0812">Transmembrane</keyword>